<feature type="compositionally biased region" description="Basic and acidic residues" evidence="1">
    <location>
        <begin position="485"/>
        <end position="496"/>
    </location>
</feature>
<dbReference type="AlphaFoldDB" id="A0A2P2I279"/>
<dbReference type="GO" id="GO:0006364">
    <property type="term" value="P:rRNA processing"/>
    <property type="evidence" value="ECO:0007669"/>
    <property type="project" value="InterPro"/>
</dbReference>
<dbReference type="GO" id="GO:0030687">
    <property type="term" value="C:preribosome, large subunit precursor"/>
    <property type="evidence" value="ECO:0007669"/>
    <property type="project" value="TreeGrafter"/>
</dbReference>
<feature type="compositionally biased region" description="Basic and acidic residues" evidence="1">
    <location>
        <begin position="315"/>
        <end position="346"/>
    </location>
</feature>
<reference evidence="4" key="1">
    <citation type="submission" date="2017-11" db="EMBL/GenBank/DDBJ databases">
        <title>The sensing device of the deep-sea amphipod.</title>
        <authorList>
            <person name="Kobayashi H."/>
            <person name="Nagahama T."/>
            <person name="Arai W."/>
            <person name="Sasagawa Y."/>
            <person name="Umeda M."/>
            <person name="Hayashi T."/>
            <person name="Nikaido I."/>
            <person name="Watanabe H."/>
            <person name="Oguri K."/>
            <person name="Kitazato H."/>
            <person name="Fujioka K."/>
            <person name="Kido Y."/>
            <person name="Takami H."/>
        </authorList>
    </citation>
    <scope>NUCLEOTIDE SEQUENCE</scope>
    <source>
        <tissue evidence="4">Whole body</tissue>
    </source>
</reference>
<feature type="region of interest" description="Disordered" evidence="1">
    <location>
        <begin position="482"/>
        <end position="504"/>
    </location>
</feature>
<dbReference type="InterPro" id="IPR007109">
    <property type="entry name" value="Brix"/>
</dbReference>
<proteinExistence type="evidence at transcript level"/>
<dbReference type="Pfam" id="PF04427">
    <property type="entry name" value="Brix"/>
    <property type="match status" value="1"/>
</dbReference>
<feature type="compositionally biased region" description="Acidic residues" evidence="1">
    <location>
        <begin position="372"/>
        <end position="394"/>
    </location>
</feature>
<feature type="domain" description="Brix" evidence="2">
    <location>
        <begin position="27"/>
        <end position="292"/>
    </location>
</feature>
<dbReference type="GO" id="GO:0019843">
    <property type="term" value="F:rRNA binding"/>
    <property type="evidence" value="ECO:0007669"/>
    <property type="project" value="InterPro"/>
</dbReference>
<dbReference type="SMART" id="SM00879">
    <property type="entry name" value="Brix"/>
    <property type="match status" value="1"/>
</dbReference>
<dbReference type="InterPro" id="IPR045112">
    <property type="entry name" value="PPAN-like"/>
</dbReference>
<evidence type="ECO:0000313" key="4">
    <source>
        <dbReference type="EMBL" id="LAC21997.1"/>
    </source>
</evidence>
<protein>
    <submittedName>
        <fullName evidence="3">Suppressor of SWI4 1 homolog</fullName>
    </submittedName>
</protein>
<dbReference type="PANTHER" id="PTHR12661:SF5">
    <property type="entry name" value="SUPPRESSOR OF SWI4 1 HOMOLOG"/>
    <property type="match status" value="1"/>
</dbReference>
<accession>A0A2P2I279</accession>
<dbReference type="EMBL" id="IACT01002735">
    <property type="protein sequence ID" value="LAC21997.1"/>
    <property type="molecule type" value="mRNA"/>
</dbReference>
<evidence type="ECO:0000313" key="3">
    <source>
        <dbReference type="EMBL" id="LAB68109.1"/>
    </source>
</evidence>
<sequence>MGLKRNKKKSRPFHQVIEEPQDEKTGPRILVINRGSVGAVIPQLMTDIRTLLSPNVVRSIKVLRSTRVQDLVAAAGPLHITHAIVFTRTDNGVYMKICTLSHGPTVTFSLQNFSLHSDVLASLKRPMTIPTLYNQTAACLMMNNLQPHSGPRHLQMVASSMLQIFPKIVPDEISARRIRRCCMINYDEETQDFDLRHYFVHLSTSTTTKLINKLVNSMKIPDLHEFENMEDAMDRAGALSESEGEEDSKVEVARQINGQNRKPVSAKSSVKMKDCGPRITMKLQKIESGLLGGDVLYHRTQKKSAKEVQQIKMLREQKKKEKDARKQRQEEDVARKQEKGEQHKEMCLQGQSAEEQDRAHKNKLKKNAEDNKLEDDDDDSAGEGDDEEESDDDAEYYKQEVGDLPEGVSFSSRMKRRREKDTEEMDAKKQKVQTLEEKKIEARKLKAKEKFKELNKKSKKRPRSYGKRLVKQMKRQAKARTAFKTAEKAKEMKDQANKPIQKKF</sequence>
<dbReference type="PANTHER" id="PTHR12661">
    <property type="entry name" value="PETER PAN-RELATED"/>
    <property type="match status" value="1"/>
</dbReference>
<dbReference type="GO" id="GO:0000027">
    <property type="term" value="P:ribosomal large subunit assembly"/>
    <property type="evidence" value="ECO:0007669"/>
    <property type="project" value="TreeGrafter"/>
</dbReference>
<feature type="region of interest" description="Disordered" evidence="1">
    <location>
        <begin position="448"/>
        <end position="470"/>
    </location>
</feature>
<organism evidence="3">
    <name type="scientific">Hirondellea gigas</name>
    <dbReference type="NCBI Taxonomy" id="1518452"/>
    <lineage>
        <taxon>Eukaryota</taxon>
        <taxon>Metazoa</taxon>
        <taxon>Ecdysozoa</taxon>
        <taxon>Arthropoda</taxon>
        <taxon>Crustacea</taxon>
        <taxon>Multicrustacea</taxon>
        <taxon>Malacostraca</taxon>
        <taxon>Eumalacostraca</taxon>
        <taxon>Peracarida</taxon>
        <taxon>Amphipoda</taxon>
        <taxon>Amphilochidea</taxon>
        <taxon>Lysianassida</taxon>
        <taxon>Lysianassidira</taxon>
        <taxon>Lysianassoidea</taxon>
        <taxon>Lysianassidae</taxon>
        <taxon>Hirondellea</taxon>
    </lineage>
</organism>
<dbReference type="PROSITE" id="PS50833">
    <property type="entry name" value="BRIX"/>
    <property type="match status" value="1"/>
</dbReference>
<reference evidence="3" key="2">
    <citation type="journal article" date="2018" name="Biosci. Biotechnol. Biochem.">
        <title>Polysaccharide hydrolase of the hadal zone amphipods Hirondellea gigas.</title>
        <authorList>
            <person name="Kobayashi H."/>
            <person name="Nagahama T."/>
            <person name="Arai W."/>
            <person name="Sasagawa Y."/>
            <person name="Umeda M."/>
            <person name="Hayashi T."/>
            <person name="Nikaido I."/>
            <person name="Watanabe H."/>
            <person name="Oguri K."/>
            <person name="Kitazato H."/>
            <person name="Fujioka K."/>
            <person name="Kido Y."/>
            <person name="Takami H."/>
        </authorList>
    </citation>
    <scope>NUCLEOTIDE SEQUENCE</scope>
    <source>
        <tissue evidence="3">Whole body</tissue>
    </source>
</reference>
<feature type="region of interest" description="Disordered" evidence="1">
    <location>
        <begin position="315"/>
        <end position="435"/>
    </location>
</feature>
<dbReference type="EMBL" id="IACF01002456">
    <property type="protein sequence ID" value="LAB68109.1"/>
    <property type="molecule type" value="mRNA"/>
</dbReference>
<evidence type="ECO:0000256" key="1">
    <source>
        <dbReference type="SAM" id="MobiDB-lite"/>
    </source>
</evidence>
<evidence type="ECO:0000259" key="2">
    <source>
        <dbReference type="PROSITE" id="PS50833"/>
    </source>
</evidence>
<name>A0A2P2I279_9CRUS</name>
<feature type="compositionally biased region" description="Basic and acidic residues" evidence="1">
    <location>
        <begin position="419"/>
        <end position="435"/>
    </location>
</feature>
<feature type="compositionally biased region" description="Basic residues" evidence="1">
    <location>
        <begin position="457"/>
        <end position="470"/>
    </location>
</feature>